<dbReference type="PANTHER" id="PTHR40465:SF1">
    <property type="entry name" value="DUF6534 DOMAIN-CONTAINING PROTEIN"/>
    <property type="match status" value="1"/>
</dbReference>
<feature type="transmembrane region" description="Helical" evidence="2">
    <location>
        <begin position="228"/>
        <end position="249"/>
    </location>
</feature>
<feature type="transmembrane region" description="Helical" evidence="2">
    <location>
        <begin position="25"/>
        <end position="48"/>
    </location>
</feature>
<feature type="region of interest" description="Disordered" evidence="1">
    <location>
        <begin position="286"/>
        <end position="333"/>
    </location>
</feature>
<feature type="domain" description="DUF6534" evidence="3">
    <location>
        <begin position="192"/>
        <end position="280"/>
    </location>
</feature>
<keyword evidence="2" id="KW-0472">Membrane</keyword>
<evidence type="ECO:0000256" key="1">
    <source>
        <dbReference type="SAM" id="MobiDB-lite"/>
    </source>
</evidence>
<evidence type="ECO:0000259" key="3">
    <source>
        <dbReference type="Pfam" id="PF20152"/>
    </source>
</evidence>
<feature type="compositionally biased region" description="Polar residues" evidence="1">
    <location>
        <begin position="288"/>
        <end position="298"/>
    </location>
</feature>
<dbReference type="PANTHER" id="PTHR40465">
    <property type="entry name" value="CHROMOSOME 1, WHOLE GENOME SHOTGUN SEQUENCE"/>
    <property type="match status" value="1"/>
</dbReference>
<evidence type="ECO:0000313" key="5">
    <source>
        <dbReference type="Proteomes" id="UP000249464"/>
    </source>
</evidence>
<keyword evidence="2" id="KW-0812">Transmembrane</keyword>
<accession>A0A2X0LUU6</accession>
<dbReference type="InterPro" id="IPR045339">
    <property type="entry name" value="DUF6534"/>
</dbReference>
<organism evidence="4 5">
    <name type="scientific">Microbotryum silenes-dioicae</name>
    <dbReference type="NCBI Taxonomy" id="796604"/>
    <lineage>
        <taxon>Eukaryota</taxon>
        <taxon>Fungi</taxon>
        <taxon>Dikarya</taxon>
        <taxon>Basidiomycota</taxon>
        <taxon>Pucciniomycotina</taxon>
        <taxon>Microbotryomycetes</taxon>
        <taxon>Microbotryales</taxon>
        <taxon>Microbotryaceae</taxon>
        <taxon>Microbotryum</taxon>
    </lineage>
</organism>
<name>A0A2X0LUU6_9BASI</name>
<protein>
    <submittedName>
        <fullName evidence="4">BQ5605_C017g08487 protein</fullName>
    </submittedName>
</protein>
<feature type="region of interest" description="Disordered" evidence="1">
    <location>
        <begin position="474"/>
        <end position="506"/>
    </location>
</feature>
<keyword evidence="5" id="KW-1185">Reference proteome</keyword>
<dbReference type="Proteomes" id="UP000249464">
    <property type="component" value="Unassembled WGS sequence"/>
</dbReference>
<dbReference type="Pfam" id="PF20152">
    <property type="entry name" value="DUF6534"/>
    <property type="match status" value="1"/>
</dbReference>
<dbReference type="EMBL" id="FQNC01000017">
    <property type="protein sequence ID" value="SGY20139.1"/>
    <property type="molecule type" value="Genomic_DNA"/>
</dbReference>
<sequence>MALLVQPSGAGVRGMMGAMEHERGAFVVGVLFQTCLLGMVAAQTTWYFRRGSKDPIYFKVLLIFVVSVLSAKSLCNLKTVYATCLFARYGKRSPPPFPWTDRAAIVLNDIPLIAAQCYLCYRLWVVSLLETHPSHASGTLGHTLFVHFLHLIFGECGGSPRCDVLVVEHILGKKGIPGRERVWLPAWAFCLCITDVYLSAAFAYYLLQTRKRAVGHRLDYMLIRLASLAVTTCIPPAIVSALMAILEISNRSGRSWNFCTVILGALYTVCILHALNARHRILSEARSRSTMKNASPSVTGRKDPPSSSSNVAKKLALRSKKNEADQTFSGTHQDDNEKGFDVLNVDICKAAINQVRNCCDSKSVNDRRRTRAKPEIVAFLDRLAQFRKDVELHGIDRDGEDNGGIRLGHNRLGFGALADLKRNIEKKGNGSLEGKGANASPQVVVGYVIVTAMWDIVTTLTLAIEASLKRYEGKGKGRHAGSEEQAEVEEVAIGATGHGEVSRVEA</sequence>
<evidence type="ECO:0000313" key="4">
    <source>
        <dbReference type="EMBL" id="SGY20139.1"/>
    </source>
</evidence>
<feature type="transmembrane region" description="Helical" evidence="2">
    <location>
        <begin position="186"/>
        <end position="207"/>
    </location>
</feature>
<evidence type="ECO:0000256" key="2">
    <source>
        <dbReference type="SAM" id="Phobius"/>
    </source>
</evidence>
<proteinExistence type="predicted"/>
<gene>
    <name evidence="4" type="primary">BQ5605_C017g08487</name>
    <name evidence="4" type="ORF">BQ5605_C017G08487</name>
</gene>
<dbReference type="AlphaFoldDB" id="A0A2X0LUU6"/>
<reference evidence="4 5" key="1">
    <citation type="submission" date="2016-11" db="EMBL/GenBank/DDBJ databases">
        <authorList>
            <person name="Jaros S."/>
            <person name="Januszkiewicz K."/>
            <person name="Wedrychowicz H."/>
        </authorList>
    </citation>
    <scope>NUCLEOTIDE SEQUENCE [LARGE SCALE GENOMIC DNA]</scope>
</reference>
<feature type="transmembrane region" description="Helical" evidence="2">
    <location>
        <begin position="255"/>
        <end position="275"/>
    </location>
</feature>
<keyword evidence="2" id="KW-1133">Transmembrane helix</keyword>
<feature type="transmembrane region" description="Helical" evidence="2">
    <location>
        <begin position="60"/>
        <end position="89"/>
    </location>
</feature>